<organism evidence="3 4">
    <name type="scientific">Miscanthus lutarioriparius</name>
    <dbReference type="NCBI Taxonomy" id="422564"/>
    <lineage>
        <taxon>Eukaryota</taxon>
        <taxon>Viridiplantae</taxon>
        <taxon>Streptophyta</taxon>
        <taxon>Embryophyta</taxon>
        <taxon>Tracheophyta</taxon>
        <taxon>Spermatophyta</taxon>
        <taxon>Magnoliopsida</taxon>
        <taxon>Liliopsida</taxon>
        <taxon>Poales</taxon>
        <taxon>Poaceae</taxon>
        <taxon>PACMAD clade</taxon>
        <taxon>Panicoideae</taxon>
        <taxon>Andropogonodae</taxon>
        <taxon>Andropogoneae</taxon>
        <taxon>Saccharinae</taxon>
        <taxon>Miscanthus</taxon>
    </lineage>
</organism>
<dbReference type="SUPFAM" id="SSF52047">
    <property type="entry name" value="RNI-like"/>
    <property type="match status" value="1"/>
</dbReference>
<evidence type="ECO:0000256" key="1">
    <source>
        <dbReference type="SAM" id="MobiDB-lite"/>
    </source>
</evidence>
<dbReference type="InterPro" id="IPR050905">
    <property type="entry name" value="Plant_NBS-LRR"/>
</dbReference>
<dbReference type="OrthoDB" id="681717at2759"/>
<dbReference type="SUPFAM" id="SSF52058">
    <property type="entry name" value="L domain-like"/>
    <property type="match status" value="1"/>
</dbReference>
<feature type="region of interest" description="Disordered" evidence="1">
    <location>
        <begin position="641"/>
        <end position="673"/>
    </location>
</feature>
<protein>
    <recommendedName>
        <fullName evidence="2">Disease resistance protein At4g27190-like leucine-rich repeats domain-containing protein</fullName>
    </recommendedName>
</protein>
<dbReference type="PANTHER" id="PTHR33463:SF148">
    <property type="entry name" value="NB-ARC DOMAIN-CONTAINING PROTEIN"/>
    <property type="match status" value="1"/>
</dbReference>
<evidence type="ECO:0000313" key="4">
    <source>
        <dbReference type="Proteomes" id="UP000604825"/>
    </source>
</evidence>
<feature type="compositionally biased region" description="Low complexity" evidence="1">
    <location>
        <begin position="650"/>
        <end position="666"/>
    </location>
</feature>
<dbReference type="InterPro" id="IPR057135">
    <property type="entry name" value="At4g27190-like_LRR"/>
</dbReference>
<dbReference type="Pfam" id="PF23247">
    <property type="entry name" value="LRR_RPS2"/>
    <property type="match status" value="1"/>
</dbReference>
<dbReference type="PANTHER" id="PTHR33463">
    <property type="entry name" value="NB-ARC DOMAIN-CONTAINING PROTEIN-RELATED"/>
    <property type="match status" value="1"/>
</dbReference>
<dbReference type="InterPro" id="IPR032675">
    <property type="entry name" value="LRR_dom_sf"/>
</dbReference>
<proteinExistence type="predicted"/>
<dbReference type="Gene3D" id="3.80.10.10">
    <property type="entry name" value="Ribonuclease Inhibitor"/>
    <property type="match status" value="2"/>
</dbReference>
<evidence type="ECO:0000259" key="2">
    <source>
        <dbReference type="Pfam" id="PF23247"/>
    </source>
</evidence>
<feature type="domain" description="Disease resistance protein At4g27190-like leucine-rich repeats" evidence="2">
    <location>
        <begin position="889"/>
        <end position="993"/>
    </location>
</feature>
<dbReference type="Proteomes" id="UP000604825">
    <property type="component" value="Unassembled WGS sequence"/>
</dbReference>
<gene>
    <name evidence="3" type="ORF">NCGR_LOCUS18293</name>
</gene>
<dbReference type="EMBL" id="CAJGYO010000004">
    <property type="protein sequence ID" value="CAD6226507.1"/>
    <property type="molecule type" value="Genomic_DNA"/>
</dbReference>
<accession>A0A811NRT6</accession>
<keyword evidence="4" id="KW-1185">Reference proteome</keyword>
<name>A0A811NRT6_9POAL</name>
<comment type="caution">
    <text evidence="3">The sequence shown here is derived from an EMBL/GenBank/DDBJ whole genome shotgun (WGS) entry which is preliminary data.</text>
</comment>
<dbReference type="AlphaFoldDB" id="A0A811NRT6"/>
<sequence length="1045" mass="118550">MRTQEIWADTIDKAAEEILQALKVETYPTRTVSSRDNVFYFDGWDGLGASAVLRAIAQRLSTTSADGKRALAEQEFDQVIHIDCSMWQSRRALQRAVAEQLKLPDKVMELFDREDEEDDFRGVAQGSRAELQQVLKEMQQHIQKLNHRFLVIFHNGSNEEIDLASLCGFPLSGFSTNKVLWTFQGRFRLIPWREVDKTMKSERTTTDAFISAASTYYPQEKLPPELWSYLVQKEASEVVEVCMINTGLGGGYVDRPTQVAECFMYMLGLCCRGHHSVDYDWATHGANYWICDGIIQQQGQGDREAGADGDDDGSWRAADALQLEMALDVDYHQYLPSSHLARFVESKPSWISPNYGFNQIPDRTLPNGDIFQHYAGKLCVLKLSRCTFNFQSPPFLCCYALRFLWLDHCKGTNKTSTDGAGKEEDIRRCFQRLWVLDVRYTDCDQILSAQMLALMTQLRELNVIGAEGWDMGQLQGQLPNICKLRVKKSDVTCSCPENDLFSEMNKMEHLDFSGNSSSRMMSLFGPGVSSSNVWCLETVIIVDGISLYGPGVKKISFRGCTKLKNLLLGGRMWALHTLDISGTAVKTLDLSTTEIPGLDELYLLHCEKLCAILWPPKKEQMKQEGLGKLCIDTSLSAPTAQSRVEKAKRGTSTATTGTSVAPAAAPHGSRPSSEFDWHISVRDARLLASLEPVYSDSRKAYVEISSPPHPTAVGGGGKDEGIFKSAGSREQQLLANLQRQPAPTVYTEISVDRVQQASEGGADTLGIMWMWPCPDVPDLPEKRCYIHIQDQMRTKSPPGGEETSTIAVPRFVTNCAKILHVHDSPSITGITSDEYGSEWPDLEWCRTERCPNLDFVFDNVRNYRFSCQLRIFWASQLLKSRYISTSNGRRKFPHLTLLHLDFCPRLTHVLPLTMGWSDRDSLRLLETLEIAWCGDLREIFPFKRHKSNFKDFPKLKRIHLHELPSLQHICGFRMSAPNLETVKIRGCWSLTRLPDIGRSNKVVECDCEKEWWDRLEWDDYSQADHYRPIHPRYYKKTLLRGSVLR</sequence>
<evidence type="ECO:0000313" key="3">
    <source>
        <dbReference type="EMBL" id="CAD6226507.1"/>
    </source>
</evidence>
<reference evidence="3" key="1">
    <citation type="submission" date="2020-10" db="EMBL/GenBank/DDBJ databases">
        <authorList>
            <person name="Han B."/>
            <person name="Lu T."/>
            <person name="Zhao Q."/>
            <person name="Huang X."/>
            <person name="Zhao Y."/>
        </authorList>
    </citation>
    <scope>NUCLEOTIDE SEQUENCE</scope>
</reference>